<accession>A0A934NBA3</accession>
<dbReference type="SUPFAM" id="SSF54637">
    <property type="entry name" value="Thioesterase/thiol ester dehydrase-isomerase"/>
    <property type="match status" value="1"/>
</dbReference>
<dbReference type="Proteomes" id="UP000612893">
    <property type="component" value="Unassembled WGS sequence"/>
</dbReference>
<dbReference type="Gene3D" id="3.10.129.10">
    <property type="entry name" value="Hotdog Thioesterase"/>
    <property type="match status" value="1"/>
</dbReference>
<protein>
    <submittedName>
        <fullName evidence="2">MaoC family dehydratase</fullName>
    </submittedName>
</protein>
<evidence type="ECO:0000259" key="1">
    <source>
        <dbReference type="Pfam" id="PF01575"/>
    </source>
</evidence>
<dbReference type="InterPro" id="IPR029069">
    <property type="entry name" value="HotDog_dom_sf"/>
</dbReference>
<dbReference type="AlphaFoldDB" id="A0A934NBA3"/>
<proteinExistence type="predicted"/>
<dbReference type="Pfam" id="PF01575">
    <property type="entry name" value="MaoC_dehydratas"/>
    <property type="match status" value="1"/>
</dbReference>
<keyword evidence="3" id="KW-1185">Reference proteome</keyword>
<organism evidence="2 3">
    <name type="scientific">Candidatus Nephthysia bennettiae</name>
    <dbReference type="NCBI Taxonomy" id="3127016"/>
    <lineage>
        <taxon>Bacteria</taxon>
        <taxon>Bacillati</taxon>
        <taxon>Candidatus Dormiibacterota</taxon>
        <taxon>Candidatus Dormibacteria</taxon>
        <taxon>Candidatus Dormibacterales</taxon>
        <taxon>Candidatus Dormibacteraceae</taxon>
        <taxon>Candidatus Nephthysia</taxon>
    </lineage>
</organism>
<evidence type="ECO:0000313" key="3">
    <source>
        <dbReference type="Proteomes" id="UP000612893"/>
    </source>
</evidence>
<dbReference type="EMBL" id="JAEKNR010000216">
    <property type="protein sequence ID" value="MBJ7600649.1"/>
    <property type="molecule type" value="Genomic_DNA"/>
</dbReference>
<name>A0A934NBA3_9BACT</name>
<gene>
    <name evidence="2" type="ORF">JF922_21595</name>
</gene>
<sequence length="142" mass="15174">MATRSYAAGVELGPLRKALTQAQIADFEASSATMMERELLRNIHNDPDLALESGLTRPIASGMMSVSFLNQLLIGEFGDGWTHGGRLAVSFIRSLHAGDEAVARATVTSVESGAQGTQLELEIWCENRAGDRVTTGTAALRL</sequence>
<dbReference type="RefSeq" id="WP_338204570.1">
    <property type="nucleotide sequence ID" value="NZ_JAEKNR010000216.1"/>
</dbReference>
<feature type="domain" description="MaoC-like" evidence="1">
    <location>
        <begin position="43"/>
        <end position="116"/>
    </location>
</feature>
<dbReference type="InterPro" id="IPR002539">
    <property type="entry name" value="MaoC-like_dom"/>
</dbReference>
<comment type="caution">
    <text evidence="2">The sequence shown here is derived from an EMBL/GenBank/DDBJ whole genome shotgun (WGS) entry which is preliminary data.</text>
</comment>
<reference evidence="2" key="1">
    <citation type="submission" date="2020-10" db="EMBL/GenBank/DDBJ databases">
        <title>Ca. Dormibacterota MAGs.</title>
        <authorList>
            <person name="Montgomery K."/>
        </authorList>
    </citation>
    <scope>NUCLEOTIDE SEQUENCE [LARGE SCALE GENOMIC DNA]</scope>
    <source>
        <strain evidence="2">SC8812_S17_10</strain>
    </source>
</reference>
<evidence type="ECO:0000313" key="2">
    <source>
        <dbReference type="EMBL" id="MBJ7600649.1"/>
    </source>
</evidence>
<dbReference type="CDD" id="cd03441">
    <property type="entry name" value="R_hydratase_like"/>
    <property type="match status" value="1"/>
</dbReference>